<organism evidence="1 2">
    <name type="scientific">Batillaria attramentaria</name>
    <dbReference type="NCBI Taxonomy" id="370345"/>
    <lineage>
        <taxon>Eukaryota</taxon>
        <taxon>Metazoa</taxon>
        <taxon>Spiralia</taxon>
        <taxon>Lophotrochozoa</taxon>
        <taxon>Mollusca</taxon>
        <taxon>Gastropoda</taxon>
        <taxon>Caenogastropoda</taxon>
        <taxon>Sorbeoconcha</taxon>
        <taxon>Cerithioidea</taxon>
        <taxon>Batillariidae</taxon>
        <taxon>Batillaria</taxon>
    </lineage>
</organism>
<evidence type="ECO:0000313" key="1">
    <source>
        <dbReference type="EMBL" id="KAK7476725.1"/>
    </source>
</evidence>
<keyword evidence="2" id="KW-1185">Reference proteome</keyword>
<sequence>MQEPASDREQKRLTTVSYMSPQDSQQQTVIPDRFPALKWSNSQKPAPAVQMRC</sequence>
<accession>A0ABD0JPS5</accession>
<dbReference type="Proteomes" id="UP001519460">
    <property type="component" value="Unassembled WGS sequence"/>
</dbReference>
<name>A0ABD0JPS5_9CAEN</name>
<comment type="caution">
    <text evidence="1">The sequence shown here is derived from an EMBL/GenBank/DDBJ whole genome shotgun (WGS) entry which is preliminary data.</text>
</comment>
<proteinExistence type="predicted"/>
<dbReference type="EMBL" id="JACVVK020000367">
    <property type="protein sequence ID" value="KAK7476725.1"/>
    <property type="molecule type" value="Genomic_DNA"/>
</dbReference>
<reference evidence="1 2" key="1">
    <citation type="journal article" date="2023" name="Sci. Data">
        <title>Genome assembly of the Korean intertidal mud-creeper Batillaria attramentaria.</title>
        <authorList>
            <person name="Patra A.K."/>
            <person name="Ho P.T."/>
            <person name="Jun S."/>
            <person name="Lee S.J."/>
            <person name="Kim Y."/>
            <person name="Won Y.J."/>
        </authorList>
    </citation>
    <scope>NUCLEOTIDE SEQUENCE [LARGE SCALE GENOMIC DNA]</scope>
    <source>
        <strain evidence="1">Wonlab-2016</strain>
    </source>
</reference>
<protein>
    <submittedName>
        <fullName evidence="1">Uncharacterized protein</fullName>
    </submittedName>
</protein>
<gene>
    <name evidence="1" type="ORF">BaRGS_00032018</name>
</gene>
<dbReference type="AlphaFoldDB" id="A0ABD0JPS5"/>
<evidence type="ECO:0000313" key="2">
    <source>
        <dbReference type="Proteomes" id="UP001519460"/>
    </source>
</evidence>